<accession>A0A9D2BGY4</accession>
<reference evidence="1" key="2">
    <citation type="submission" date="2021-04" db="EMBL/GenBank/DDBJ databases">
        <authorList>
            <person name="Gilroy R."/>
        </authorList>
    </citation>
    <scope>NUCLEOTIDE SEQUENCE</scope>
    <source>
        <strain evidence="1">CHK183-1962</strain>
    </source>
</reference>
<protein>
    <submittedName>
        <fullName evidence="1">Uncharacterized protein</fullName>
    </submittedName>
</protein>
<name>A0A9D2BGY4_9FIRM</name>
<dbReference type="InterPro" id="IPR041025">
    <property type="entry name" value="HNH_repeat"/>
</dbReference>
<comment type="caution">
    <text evidence="1">The sequence shown here is derived from an EMBL/GenBank/DDBJ whole genome shotgun (WGS) entry which is preliminary data.</text>
</comment>
<reference evidence="1" key="1">
    <citation type="journal article" date="2021" name="PeerJ">
        <title>Extensive microbial diversity within the chicken gut microbiome revealed by metagenomics and culture.</title>
        <authorList>
            <person name="Gilroy R."/>
            <person name="Ravi A."/>
            <person name="Getino M."/>
            <person name="Pursley I."/>
            <person name="Horton D.L."/>
            <person name="Alikhan N.F."/>
            <person name="Baker D."/>
            <person name="Gharbi K."/>
            <person name="Hall N."/>
            <person name="Watson M."/>
            <person name="Adriaenssens E.M."/>
            <person name="Foster-Nyarko E."/>
            <person name="Jarju S."/>
            <person name="Secka A."/>
            <person name="Antonio M."/>
            <person name="Oren A."/>
            <person name="Chaudhuri R.R."/>
            <person name="La Ragione R."/>
            <person name="Hildebrand F."/>
            <person name="Pallen M.J."/>
        </authorList>
    </citation>
    <scope>NUCLEOTIDE SEQUENCE</scope>
    <source>
        <strain evidence="1">CHK183-1962</strain>
    </source>
</reference>
<organism evidence="1 2">
    <name type="scientific">Candidatus Fusicatenibacter merdavium</name>
    <dbReference type="NCBI Taxonomy" id="2838600"/>
    <lineage>
        <taxon>Bacteria</taxon>
        <taxon>Bacillati</taxon>
        <taxon>Bacillota</taxon>
        <taxon>Clostridia</taxon>
        <taxon>Lachnospirales</taxon>
        <taxon>Lachnospiraceae</taxon>
        <taxon>Fusicatenibacter</taxon>
    </lineage>
</organism>
<proteinExistence type="predicted"/>
<gene>
    <name evidence="1" type="ORF">H9734_01155</name>
</gene>
<evidence type="ECO:0000313" key="1">
    <source>
        <dbReference type="EMBL" id="HIX76195.1"/>
    </source>
</evidence>
<sequence length="337" mass="39117">MNTEKSISSGQKEKLQTLLRSAASAGDMDQGRQETSGFLYQEFSLETRKGRSFYAGLEDELLLELLRKRARELDHSPSQKEVFWVLREYIRKRFRKWPYALETAGLKRSSGSGGKSWSEMEEDKKRYRSLLGQLRQEAKELCRIPHPSDVPELCTKLKKYEKDWGAIVRAAGLNAEFFEKNAVYPVEDLDEISGRYLREIRKKAEETGRPPRKSEVPREVQETLIASCKSWRNALYQVGLEPVVRIRPFSSTHIDHRKNPGSRHHSQALYDCCYRLVNPDETTVSDLQKLQEIRETLGRDPEKKEVPKELWKRLQKVCGSWTNVLYQLRHSGGCKTP</sequence>
<evidence type="ECO:0000313" key="2">
    <source>
        <dbReference type="Proteomes" id="UP000886890"/>
    </source>
</evidence>
<dbReference type="Proteomes" id="UP000886890">
    <property type="component" value="Unassembled WGS sequence"/>
</dbReference>
<dbReference type="Pfam" id="PF18780">
    <property type="entry name" value="HNH_repeat"/>
    <property type="match status" value="2"/>
</dbReference>
<dbReference type="EMBL" id="DXEK01000015">
    <property type="protein sequence ID" value="HIX76195.1"/>
    <property type="molecule type" value="Genomic_DNA"/>
</dbReference>
<dbReference type="AlphaFoldDB" id="A0A9D2BGY4"/>